<dbReference type="SUPFAM" id="SSF53137">
    <property type="entry name" value="Translational machinery components"/>
    <property type="match status" value="1"/>
</dbReference>
<keyword evidence="5" id="KW-1185">Reference proteome</keyword>
<dbReference type="Proteomes" id="UP001153636">
    <property type="component" value="Chromosome 5"/>
</dbReference>
<dbReference type="FunFam" id="3.30.420.80:FF:000013">
    <property type="entry name" value="Mitochondrial ribosomal protein S11"/>
    <property type="match status" value="1"/>
</dbReference>
<protein>
    <recommendedName>
        <fullName evidence="6">Ribosomal protein S11</fullName>
    </recommendedName>
</protein>
<name>A0A9P0D6R1_9CUCU</name>
<keyword evidence="2" id="KW-0689">Ribosomal protein</keyword>
<reference evidence="4" key="1">
    <citation type="submission" date="2022-01" db="EMBL/GenBank/DDBJ databases">
        <authorList>
            <person name="King R."/>
        </authorList>
    </citation>
    <scope>NUCLEOTIDE SEQUENCE</scope>
</reference>
<gene>
    <name evidence="4" type="ORF">PSYICH_LOCUS11604</name>
</gene>
<proteinExistence type="inferred from homology"/>
<evidence type="ECO:0000256" key="1">
    <source>
        <dbReference type="ARBA" id="ARBA00006194"/>
    </source>
</evidence>
<dbReference type="Gene3D" id="3.30.420.80">
    <property type="entry name" value="Ribosomal protein S11"/>
    <property type="match status" value="1"/>
</dbReference>
<evidence type="ECO:0000256" key="3">
    <source>
        <dbReference type="ARBA" id="ARBA00023274"/>
    </source>
</evidence>
<dbReference type="AlphaFoldDB" id="A0A9P0D6R1"/>
<comment type="similarity">
    <text evidence="1">Belongs to the universal ribosomal protein uS11 family.</text>
</comment>
<sequence length="201" mass="22385">MTAANQLYSVFRNLVISNSNPTNVRTLFTATTRFREVVDRKEMLKTVPKLDEGTQGEQSVDIDYSMNKHELFPTIDTPNKLFNGVPFKDIPVFNIRVSKNNTILSLTDAKGTPKLIRSCGIEGFKNTRKGTNIAAQATAITIGSKAFEQGYKTVRVRVRGLGPGRMAAIKGLQMTGLQIISITDSTRVSWTPPRPRKQRKL</sequence>
<dbReference type="GO" id="GO:0003735">
    <property type="term" value="F:structural constituent of ribosome"/>
    <property type="evidence" value="ECO:0007669"/>
    <property type="project" value="InterPro"/>
</dbReference>
<dbReference type="GO" id="GO:1990904">
    <property type="term" value="C:ribonucleoprotein complex"/>
    <property type="evidence" value="ECO:0007669"/>
    <property type="project" value="UniProtKB-KW"/>
</dbReference>
<dbReference type="HAMAP" id="MF_01310">
    <property type="entry name" value="Ribosomal_uS11"/>
    <property type="match status" value="1"/>
</dbReference>
<dbReference type="OrthoDB" id="1654884at2759"/>
<accession>A0A9P0D6R1</accession>
<keyword evidence="3" id="KW-0687">Ribonucleoprotein</keyword>
<dbReference type="GO" id="GO:0005840">
    <property type="term" value="C:ribosome"/>
    <property type="evidence" value="ECO:0007669"/>
    <property type="project" value="UniProtKB-KW"/>
</dbReference>
<evidence type="ECO:0008006" key="6">
    <source>
        <dbReference type="Google" id="ProtNLM"/>
    </source>
</evidence>
<dbReference type="PANTHER" id="PTHR11759">
    <property type="entry name" value="40S RIBOSOMAL PROTEIN S14/30S RIBOSOMAL PROTEIN S11"/>
    <property type="match status" value="1"/>
</dbReference>
<dbReference type="InterPro" id="IPR001971">
    <property type="entry name" value="Ribosomal_uS11"/>
</dbReference>
<organism evidence="4 5">
    <name type="scientific">Psylliodes chrysocephalus</name>
    <dbReference type="NCBI Taxonomy" id="3402493"/>
    <lineage>
        <taxon>Eukaryota</taxon>
        <taxon>Metazoa</taxon>
        <taxon>Ecdysozoa</taxon>
        <taxon>Arthropoda</taxon>
        <taxon>Hexapoda</taxon>
        <taxon>Insecta</taxon>
        <taxon>Pterygota</taxon>
        <taxon>Neoptera</taxon>
        <taxon>Endopterygota</taxon>
        <taxon>Coleoptera</taxon>
        <taxon>Polyphaga</taxon>
        <taxon>Cucujiformia</taxon>
        <taxon>Chrysomeloidea</taxon>
        <taxon>Chrysomelidae</taxon>
        <taxon>Galerucinae</taxon>
        <taxon>Alticini</taxon>
        <taxon>Psylliodes</taxon>
    </lineage>
</organism>
<dbReference type="GO" id="GO:0006412">
    <property type="term" value="P:translation"/>
    <property type="evidence" value="ECO:0007669"/>
    <property type="project" value="InterPro"/>
</dbReference>
<dbReference type="InterPro" id="IPR036967">
    <property type="entry name" value="Ribosomal_uS11_sf"/>
</dbReference>
<dbReference type="Pfam" id="PF00411">
    <property type="entry name" value="Ribosomal_S11"/>
    <property type="match status" value="1"/>
</dbReference>
<dbReference type="EMBL" id="OV651817">
    <property type="protein sequence ID" value="CAH1111257.1"/>
    <property type="molecule type" value="Genomic_DNA"/>
</dbReference>
<evidence type="ECO:0000256" key="2">
    <source>
        <dbReference type="ARBA" id="ARBA00022980"/>
    </source>
</evidence>
<evidence type="ECO:0000313" key="5">
    <source>
        <dbReference type="Proteomes" id="UP001153636"/>
    </source>
</evidence>
<evidence type="ECO:0000313" key="4">
    <source>
        <dbReference type="EMBL" id="CAH1111257.1"/>
    </source>
</evidence>